<keyword evidence="2" id="KW-1277">Toxin-antitoxin system</keyword>
<comment type="similarity">
    <text evidence="1">Belongs to the RelE toxin family.</text>
</comment>
<dbReference type="PANTHER" id="PTHR35601">
    <property type="entry name" value="TOXIN RELE"/>
    <property type="match status" value="1"/>
</dbReference>
<dbReference type="EMBL" id="JACJLA010000008">
    <property type="protein sequence ID" value="MBM6912802.1"/>
    <property type="molecule type" value="Genomic_DNA"/>
</dbReference>
<proteinExistence type="inferred from homology"/>
<dbReference type="InterPro" id="IPR007712">
    <property type="entry name" value="RelE/ParE_toxin"/>
</dbReference>
<organism evidence="3 4">
    <name type="scientific">Veillonella magna</name>
    <dbReference type="NCBI Taxonomy" id="464322"/>
    <lineage>
        <taxon>Bacteria</taxon>
        <taxon>Bacillati</taxon>
        <taxon>Bacillota</taxon>
        <taxon>Negativicutes</taxon>
        <taxon>Veillonellales</taxon>
        <taxon>Veillonellaceae</taxon>
        <taxon>Veillonella</taxon>
    </lineage>
</organism>
<dbReference type="PANTHER" id="PTHR35601:SF1">
    <property type="entry name" value="TOXIN RELE"/>
    <property type="match status" value="1"/>
</dbReference>
<protein>
    <submittedName>
        <fullName evidence="3">Type II toxin-antitoxin system RelE/ParE family toxin</fullName>
    </submittedName>
</protein>
<dbReference type="Pfam" id="PF05016">
    <property type="entry name" value="ParE_toxin"/>
    <property type="match status" value="1"/>
</dbReference>
<dbReference type="RefSeq" id="WP_205087858.1">
    <property type="nucleotide sequence ID" value="NZ_JACJLA010000008.1"/>
</dbReference>
<evidence type="ECO:0000313" key="4">
    <source>
        <dbReference type="Proteomes" id="UP000707138"/>
    </source>
</evidence>
<dbReference type="Proteomes" id="UP000707138">
    <property type="component" value="Unassembled WGS sequence"/>
</dbReference>
<evidence type="ECO:0000256" key="2">
    <source>
        <dbReference type="ARBA" id="ARBA00022649"/>
    </source>
</evidence>
<dbReference type="Gene3D" id="3.30.2310.20">
    <property type="entry name" value="RelE-like"/>
    <property type="match status" value="1"/>
</dbReference>
<reference evidence="3 4" key="1">
    <citation type="journal article" date="2021" name="Sci. Rep.">
        <title>The distribution of antibiotic resistance genes in chicken gut microbiota commensals.</title>
        <authorList>
            <person name="Juricova H."/>
            <person name="Matiasovicova J."/>
            <person name="Kubasova T."/>
            <person name="Cejkova D."/>
            <person name="Rychlik I."/>
        </authorList>
    </citation>
    <scope>NUCLEOTIDE SEQUENCE [LARGE SCALE GENOMIC DNA]</scope>
    <source>
        <strain evidence="3 4">An537</strain>
    </source>
</reference>
<evidence type="ECO:0000313" key="3">
    <source>
        <dbReference type="EMBL" id="MBM6912802.1"/>
    </source>
</evidence>
<evidence type="ECO:0000256" key="1">
    <source>
        <dbReference type="ARBA" id="ARBA00006226"/>
    </source>
</evidence>
<dbReference type="SUPFAM" id="SSF143011">
    <property type="entry name" value="RelE-like"/>
    <property type="match status" value="1"/>
</dbReference>
<dbReference type="InterPro" id="IPR035093">
    <property type="entry name" value="RelE/ParE_toxin_dom_sf"/>
</dbReference>
<sequence length="58" mass="6916">MIKNWVIKNLVDTIDPRLHGKALTGSLKGIWRYRLGDYRLFAEIHDDELIIFLFEKRS</sequence>
<name>A0ABS2GG47_9FIRM</name>
<keyword evidence="4" id="KW-1185">Reference proteome</keyword>
<gene>
    <name evidence="3" type="ORF">H6A01_05635</name>
</gene>
<comment type="caution">
    <text evidence="3">The sequence shown here is derived from an EMBL/GenBank/DDBJ whole genome shotgun (WGS) entry which is preliminary data.</text>
</comment>
<accession>A0ABS2GG47</accession>